<reference evidence="1 2" key="1">
    <citation type="submission" date="2019-11" db="EMBL/GenBank/DDBJ databases">
        <title>Whole genome sequence of Oryza granulata.</title>
        <authorList>
            <person name="Li W."/>
        </authorList>
    </citation>
    <scope>NUCLEOTIDE SEQUENCE [LARGE SCALE GENOMIC DNA]</scope>
    <source>
        <strain evidence="2">cv. Menghai</strain>
        <tissue evidence="1">Leaf</tissue>
    </source>
</reference>
<name>A0A6G1C8Y1_9ORYZ</name>
<organism evidence="1 2">
    <name type="scientific">Oryza meyeriana var. granulata</name>
    <dbReference type="NCBI Taxonomy" id="110450"/>
    <lineage>
        <taxon>Eukaryota</taxon>
        <taxon>Viridiplantae</taxon>
        <taxon>Streptophyta</taxon>
        <taxon>Embryophyta</taxon>
        <taxon>Tracheophyta</taxon>
        <taxon>Spermatophyta</taxon>
        <taxon>Magnoliopsida</taxon>
        <taxon>Liliopsida</taxon>
        <taxon>Poales</taxon>
        <taxon>Poaceae</taxon>
        <taxon>BOP clade</taxon>
        <taxon>Oryzoideae</taxon>
        <taxon>Oryzeae</taxon>
        <taxon>Oryzinae</taxon>
        <taxon>Oryza</taxon>
        <taxon>Oryza meyeriana</taxon>
    </lineage>
</organism>
<dbReference type="EMBL" id="SPHZ02000010">
    <property type="protein sequence ID" value="KAF0896491.1"/>
    <property type="molecule type" value="Genomic_DNA"/>
</dbReference>
<dbReference type="AlphaFoldDB" id="A0A6G1C8Y1"/>
<sequence length="171" mass="18561">MAIPQAPLPALHSFSSSGRRHACVAVKLRPPNDTIGECAVGGGRCGGSGQVPGSDEADTERMARIEPYLGHLICGDSSTSVMPFPSCTPNANGCLLTCHRAPYRTCGRALPSLQRWCRPLPHLPSPHRHLRRLAHYCGVARYGCVGAFELAMKMATAGWQRWLWREDNEAG</sequence>
<keyword evidence="2" id="KW-1185">Reference proteome</keyword>
<comment type="caution">
    <text evidence="1">The sequence shown here is derived from an EMBL/GenBank/DDBJ whole genome shotgun (WGS) entry which is preliminary data.</text>
</comment>
<gene>
    <name evidence="1" type="ORF">E2562_024350</name>
</gene>
<proteinExistence type="predicted"/>
<evidence type="ECO:0000313" key="1">
    <source>
        <dbReference type="EMBL" id="KAF0896491.1"/>
    </source>
</evidence>
<protein>
    <submittedName>
        <fullName evidence="1">Uncharacterized protein</fullName>
    </submittedName>
</protein>
<evidence type="ECO:0000313" key="2">
    <source>
        <dbReference type="Proteomes" id="UP000479710"/>
    </source>
</evidence>
<accession>A0A6G1C8Y1</accession>
<dbReference type="Proteomes" id="UP000479710">
    <property type="component" value="Unassembled WGS sequence"/>
</dbReference>